<dbReference type="PROSITE" id="PS50850">
    <property type="entry name" value="MFS"/>
    <property type="match status" value="1"/>
</dbReference>
<name>A0A0F2M6P7_SPOSC</name>
<dbReference type="PANTHER" id="PTHR23501:SF33">
    <property type="entry name" value="MAJOR FACILITATOR SUPERFAMILY (MFS) PROFILE DOMAIN-CONTAINING PROTEIN"/>
    <property type="match status" value="1"/>
</dbReference>
<dbReference type="OrthoDB" id="6770063at2759"/>
<feature type="transmembrane region" description="Helical" evidence="6">
    <location>
        <begin position="443"/>
        <end position="459"/>
    </location>
</feature>
<protein>
    <submittedName>
        <fullName evidence="8">Efflux pump antibiotic resistance protein</fullName>
    </submittedName>
</protein>
<accession>A0A0F2M6P7</accession>
<evidence type="ECO:0000256" key="5">
    <source>
        <dbReference type="SAM" id="MobiDB-lite"/>
    </source>
</evidence>
<evidence type="ECO:0000313" key="8">
    <source>
        <dbReference type="EMBL" id="KJR84465.1"/>
    </source>
</evidence>
<dbReference type="GO" id="GO:0000329">
    <property type="term" value="C:fungal-type vacuole membrane"/>
    <property type="evidence" value="ECO:0007669"/>
    <property type="project" value="TreeGrafter"/>
</dbReference>
<dbReference type="SUPFAM" id="SSF103473">
    <property type="entry name" value="MFS general substrate transporter"/>
    <property type="match status" value="1"/>
</dbReference>
<feature type="transmembrane region" description="Helical" evidence="6">
    <location>
        <begin position="171"/>
        <end position="190"/>
    </location>
</feature>
<feature type="transmembrane region" description="Helical" evidence="6">
    <location>
        <begin position="373"/>
        <end position="398"/>
    </location>
</feature>
<evidence type="ECO:0000259" key="7">
    <source>
        <dbReference type="PROSITE" id="PS50850"/>
    </source>
</evidence>
<organism evidence="8 9">
    <name type="scientific">Sporothrix schenckii 1099-18</name>
    <dbReference type="NCBI Taxonomy" id="1397361"/>
    <lineage>
        <taxon>Eukaryota</taxon>
        <taxon>Fungi</taxon>
        <taxon>Dikarya</taxon>
        <taxon>Ascomycota</taxon>
        <taxon>Pezizomycotina</taxon>
        <taxon>Sordariomycetes</taxon>
        <taxon>Sordariomycetidae</taxon>
        <taxon>Ophiostomatales</taxon>
        <taxon>Ophiostomataceae</taxon>
        <taxon>Sporothrix</taxon>
    </lineage>
</organism>
<evidence type="ECO:0000256" key="3">
    <source>
        <dbReference type="ARBA" id="ARBA00022989"/>
    </source>
</evidence>
<reference evidence="8 9" key="2">
    <citation type="journal article" date="2015" name="Eukaryot. Cell">
        <title>Asexual propagation of a virulent clone complex in a human and feline outbreak of sporotrichosis.</title>
        <authorList>
            <person name="Teixeira Mde M."/>
            <person name="Rodrigues A.M."/>
            <person name="Tsui C.K."/>
            <person name="de Almeida L.G."/>
            <person name="Van Diepeningen A.D."/>
            <person name="van den Ende B.G."/>
            <person name="Fernandes G.F."/>
            <person name="Kano R."/>
            <person name="Hamelin R.C."/>
            <person name="Lopes-Bezerra L.M."/>
            <person name="Vasconcelos A.T."/>
            <person name="de Hoog S."/>
            <person name="de Camargo Z.P."/>
            <person name="Felipe M.S."/>
        </authorList>
    </citation>
    <scope>NUCLEOTIDE SEQUENCE [LARGE SCALE GENOMIC DNA]</scope>
    <source>
        <strain evidence="8 9">1099-18</strain>
    </source>
</reference>
<keyword evidence="2 6" id="KW-0812">Transmembrane</keyword>
<feature type="transmembrane region" description="Helical" evidence="6">
    <location>
        <begin position="331"/>
        <end position="352"/>
    </location>
</feature>
<dbReference type="KEGG" id="ssck:SPSK_08650"/>
<evidence type="ECO:0000256" key="6">
    <source>
        <dbReference type="SAM" id="Phobius"/>
    </source>
</evidence>
<dbReference type="PANTHER" id="PTHR23501">
    <property type="entry name" value="MAJOR FACILITATOR SUPERFAMILY"/>
    <property type="match status" value="1"/>
</dbReference>
<reference evidence="8 9" key="1">
    <citation type="journal article" date="2014" name="BMC Genomics">
        <title>Comparative genomics of the major fungal agents of human and animal Sporotrichosis: Sporothrix schenckii and Sporothrix brasiliensis.</title>
        <authorList>
            <person name="Teixeira M.M."/>
            <person name="de Almeida L.G."/>
            <person name="Kubitschek-Barreira P."/>
            <person name="Alves F.L."/>
            <person name="Kioshima E.S."/>
            <person name="Abadio A.K."/>
            <person name="Fernandes L."/>
            <person name="Derengowski L.S."/>
            <person name="Ferreira K.S."/>
            <person name="Souza R.C."/>
            <person name="Ruiz J.C."/>
            <person name="de Andrade N.C."/>
            <person name="Paes H.C."/>
            <person name="Nicola A.M."/>
            <person name="Albuquerque P."/>
            <person name="Gerber A.L."/>
            <person name="Martins V.P."/>
            <person name="Peconick L.D."/>
            <person name="Neto A.V."/>
            <person name="Chaucanez C.B."/>
            <person name="Silva P.A."/>
            <person name="Cunha O.L."/>
            <person name="de Oliveira F.F."/>
            <person name="dos Santos T.C."/>
            <person name="Barros A.L."/>
            <person name="Soares M.A."/>
            <person name="de Oliveira L.M."/>
            <person name="Marini M.M."/>
            <person name="Villalobos-Duno H."/>
            <person name="Cunha M.M."/>
            <person name="de Hoog S."/>
            <person name="da Silveira J.F."/>
            <person name="Henrissat B."/>
            <person name="Nino-Vega G.A."/>
            <person name="Cisalpino P.S."/>
            <person name="Mora-Montes H.M."/>
            <person name="Almeida S.R."/>
            <person name="Stajich J.E."/>
            <person name="Lopes-Bezerra L.M."/>
            <person name="Vasconcelos A.T."/>
            <person name="Felipe M.S."/>
        </authorList>
    </citation>
    <scope>NUCLEOTIDE SEQUENCE [LARGE SCALE GENOMIC DNA]</scope>
    <source>
        <strain evidence="8 9">1099-18</strain>
    </source>
</reference>
<dbReference type="Proteomes" id="UP000033710">
    <property type="component" value="Unassembled WGS sequence"/>
</dbReference>
<dbReference type="GO" id="GO:0015174">
    <property type="term" value="F:basic amino acid transmembrane transporter activity"/>
    <property type="evidence" value="ECO:0007669"/>
    <property type="project" value="TreeGrafter"/>
</dbReference>
<feature type="domain" description="Major facilitator superfamily (MFS) profile" evidence="7">
    <location>
        <begin position="106"/>
        <end position="608"/>
    </location>
</feature>
<sequence>MPRPIQTGLVEPDERSPLLNFPQLASSSFVAKKGGAVVRVVESGSGGESDEGHSPTHAGSYRAPSFTESVSTDSSLLRDIEAEASSVQNTGPPKGAASNAATILRVVLVLMIGVVVSNADGSLMLATHPVIASEFNDLESSSWLFGGFILASAATQTMYGKLSDIYGRKNLILASYIIFGLGCGIGQSMFQVILGRVISGIGGAGMTALVSILISDLLPIREVATWRAYINVAATTGRSLGGPVGGWLADVIGWRWSFIGQVPFMLVATVLCQIYLPSNSRNLKGGKHVATDNSVSNRDRLKRVDFLGSLLLALTLLAFLLPMEIGGSKVAWTSPIVPSLFAASVVLFVLFIRTEQRAVDPVVPLGIFHIRDANLSIFIQMAQLSAQLGLMFTVPLYFKASAQVSNTEAGAHLFPAVAGNAIGGIVSGLYIKKTGRYRNMIRLAALSASLSYTSLLFRWNGHTNWLESLYIIPSGFGAGIVQSAVFISLQAVVEPGHMAPAISILYLSSTCAMILGLACASSIMGVTLKPALSRKLLELNLDPAVREEIYKSSISNIEYIATLTGAVKGAVIDAYVDSLWWSHTPPVVSLAFSSLAFIASLVLGEKPLKKESAPVQLPDEDAA</sequence>
<comment type="subcellular location">
    <subcellularLocation>
        <location evidence="1">Membrane</location>
        <topology evidence="1">Multi-pass membrane protein</topology>
    </subcellularLocation>
</comment>
<feature type="transmembrane region" description="Helical" evidence="6">
    <location>
        <begin position="471"/>
        <end position="492"/>
    </location>
</feature>
<keyword evidence="4 6" id="KW-0472">Membrane</keyword>
<feature type="transmembrane region" description="Helical" evidence="6">
    <location>
        <begin position="587"/>
        <end position="604"/>
    </location>
</feature>
<dbReference type="GeneID" id="27670518"/>
<dbReference type="Pfam" id="PF07690">
    <property type="entry name" value="MFS_1"/>
    <property type="match status" value="1"/>
</dbReference>
<feature type="transmembrane region" description="Helical" evidence="6">
    <location>
        <begin position="196"/>
        <end position="214"/>
    </location>
</feature>
<feature type="transmembrane region" description="Helical" evidence="6">
    <location>
        <begin position="103"/>
        <end position="121"/>
    </location>
</feature>
<feature type="transmembrane region" description="Helical" evidence="6">
    <location>
        <begin position="306"/>
        <end position="325"/>
    </location>
</feature>
<evidence type="ECO:0000313" key="9">
    <source>
        <dbReference type="Proteomes" id="UP000033710"/>
    </source>
</evidence>
<feature type="transmembrane region" description="Helical" evidence="6">
    <location>
        <begin position="410"/>
        <end position="431"/>
    </location>
</feature>
<feature type="transmembrane region" description="Helical" evidence="6">
    <location>
        <begin position="504"/>
        <end position="528"/>
    </location>
</feature>
<dbReference type="VEuPathDB" id="FungiDB:SPSK_08650"/>
<feature type="transmembrane region" description="Helical" evidence="6">
    <location>
        <begin position="141"/>
        <end position="159"/>
    </location>
</feature>
<evidence type="ECO:0000256" key="4">
    <source>
        <dbReference type="ARBA" id="ARBA00023136"/>
    </source>
</evidence>
<proteinExistence type="predicted"/>
<evidence type="ECO:0000256" key="2">
    <source>
        <dbReference type="ARBA" id="ARBA00022692"/>
    </source>
</evidence>
<dbReference type="EMBL" id="AXCR01000007">
    <property type="protein sequence ID" value="KJR84465.1"/>
    <property type="molecule type" value="Genomic_DNA"/>
</dbReference>
<comment type="caution">
    <text evidence="8">The sequence shown here is derived from an EMBL/GenBank/DDBJ whole genome shotgun (WGS) entry which is preliminary data.</text>
</comment>
<dbReference type="InterPro" id="IPR036259">
    <property type="entry name" value="MFS_trans_sf"/>
</dbReference>
<dbReference type="InterPro" id="IPR020846">
    <property type="entry name" value="MFS_dom"/>
</dbReference>
<dbReference type="Gene3D" id="1.20.1250.20">
    <property type="entry name" value="MFS general substrate transporter like domains"/>
    <property type="match status" value="1"/>
</dbReference>
<feature type="region of interest" description="Disordered" evidence="5">
    <location>
        <begin position="43"/>
        <end position="66"/>
    </location>
</feature>
<keyword evidence="3 6" id="KW-1133">Transmembrane helix</keyword>
<dbReference type="InterPro" id="IPR011701">
    <property type="entry name" value="MFS"/>
</dbReference>
<dbReference type="AlphaFoldDB" id="A0A0F2M6P7"/>
<evidence type="ECO:0000256" key="1">
    <source>
        <dbReference type="ARBA" id="ARBA00004141"/>
    </source>
</evidence>
<dbReference type="RefSeq" id="XP_016587141.1">
    <property type="nucleotide sequence ID" value="XM_016735241.1"/>
</dbReference>
<gene>
    <name evidence="8" type="ORF">SPSK_08650</name>
</gene>